<dbReference type="PROSITE" id="PS51031">
    <property type="entry name" value="BESS"/>
    <property type="match status" value="1"/>
</dbReference>
<organism evidence="5 6">
    <name type="scientific">Parnassius mnemosyne</name>
    <name type="common">clouded apollo</name>
    <dbReference type="NCBI Taxonomy" id="213953"/>
    <lineage>
        <taxon>Eukaryota</taxon>
        <taxon>Metazoa</taxon>
        <taxon>Ecdysozoa</taxon>
        <taxon>Arthropoda</taxon>
        <taxon>Hexapoda</taxon>
        <taxon>Insecta</taxon>
        <taxon>Pterygota</taxon>
        <taxon>Neoptera</taxon>
        <taxon>Endopterygota</taxon>
        <taxon>Lepidoptera</taxon>
        <taxon>Glossata</taxon>
        <taxon>Ditrysia</taxon>
        <taxon>Papilionoidea</taxon>
        <taxon>Papilionidae</taxon>
        <taxon>Parnassiinae</taxon>
        <taxon>Parnassini</taxon>
        <taxon>Parnassius</taxon>
        <taxon>Driopa</taxon>
    </lineage>
</organism>
<dbReference type="EMBL" id="CAVLGL010000046">
    <property type="protein sequence ID" value="CAK1583057.1"/>
    <property type="molecule type" value="Genomic_DNA"/>
</dbReference>
<feature type="compositionally biased region" description="Polar residues" evidence="2">
    <location>
        <begin position="254"/>
        <end position="264"/>
    </location>
</feature>
<evidence type="ECO:0000256" key="2">
    <source>
        <dbReference type="SAM" id="MobiDB-lite"/>
    </source>
</evidence>
<proteinExistence type="predicted"/>
<evidence type="ECO:0000313" key="6">
    <source>
        <dbReference type="Proteomes" id="UP001314205"/>
    </source>
</evidence>
<reference evidence="5 6" key="1">
    <citation type="submission" date="2023-11" db="EMBL/GenBank/DDBJ databases">
        <authorList>
            <person name="Hedman E."/>
            <person name="Englund M."/>
            <person name="Stromberg M."/>
            <person name="Nyberg Akerstrom W."/>
            <person name="Nylinder S."/>
            <person name="Jareborg N."/>
            <person name="Kallberg Y."/>
            <person name="Kronander E."/>
        </authorList>
    </citation>
    <scope>NUCLEOTIDE SEQUENCE [LARGE SCALE GENOMIC DNA]</scope>
</reference>
<feature type="compositionally biased region" description="Polar residues" evidence="2">
    <location>
        <begin position="120"/>
        <end position="132"/>
    </location>
</feature>
<dbReference type="PANTHER" id="PTHR12243:SF67">
    <property type="entry name" value="COREPRESSOR OF PANGOLIN, ISOFORM A-RELATED"/>
    <property type="match status" value="1"/>
</dbReference>
<dbReference type="Pfam" id="PF02944">
    <property type="entry name" value="BESS"/>
    <property type="match status" value="1"/>
</dbReference>
<feature type="region of interest" description="Disordered" evidence="2">
    <location>
        <begin position="120"/>
        <end position="147"/>
    </location>
</feature>
<protein>
    <recommendedName>
        <fullName evidence="7">MADF domain-containing protein</fullName>
    </recommendedName>
</protein>
<evidence type="ECO:0000259" key="4">
    <source>
        <dbReference type="PROSITE" id="PS51031"/>
    </source>
</evidence>
<dbReference type="InterPro" id="IPR039353">
    <property type="entry name" value="TF_Adf1"/>
</dbReference>
<keyword evidence="6" id="KW-1185">Reference proteome</keyword>
<feature type="domain" description="BESS" evidence="4">
    <location>
        <begin position="205"/>
        <end position="244"/>
    </location>
</feature>
<feature type="domain" description="MADF" evidence="3">
    <location>
        <begin position="7"/>
        <end position="109"/>
    </location>
</feature>
<evidence type="ECO:0000256" key="1">
    <source>
        <dbReference type="PROSITE-ProRule" id="PRU00371"/>
    </source>
</evidence>
<evidence type="ECO:0000313" key="5">
    <source>
        <dbReference type="EMBL" id="CAK1583057.1"/>
    </source>
</evidence>
<keyword evidence="1" id="KW-0539">Nucleus</keyword>
<feature type="region of interest" description="Disordered" evidence="2">
    <location>
        <begin position="245"/>
        <end position="264"/>
    </location>
</feature>
<dbReference type="GO" id="GO:0006357">
    <property type="term" value="P:regulation of transcription by RNA polymerase II"/>
    <property type="evidence" value="ECO:0007669"/>
    <property type="project" value="TreeGrafter"/>
</dbReference>
<comment type="caution">
    <text evidence="5">The sequence shown here is derived from an EMBL/GenBank/DDBJ whole genome shotgun (WGS) entry which is preliminary data.</text>
</comment>
<dbReference type="GO" id="GO:0005667">
    <property type="term" value="C:transcription regulator complex"/>
    <property type="evidence" value="ECO:0007669"/>
    <property type="project" value="TreeGrafter"/>
</dbReference>
<dbReference type="Proteomes" id="UP001314205">
    <property type="component" value="Unassembled WGS sequence"/>
</dbReference>
<comment type="subcellular location">
    <subcellularLocation>
        <location evidence="1">Nucleus</location>
    </subcellularLocation>
</comment>
<evidence type="ECO:0000259" key="3">
    <source>
        <dbReference type="PROSITE" id="PS51029"/>
    </source>
</evidence>
<dbReference type="AlphaFoldDB" id="A0AAV1KMG9"/>
<dbReference type="InterPro" id="IPR006578">
    <property type="entry name" value="MADF-dom"/>
</dbReference>
<dbReference type="Pfam" id="PF10545">
    <property type="entry name" value="MADF_DNA_bdg"/>
    <property type="match status" value="1"/>
</dbReference>
<dbReference type="GO" id="GO:0003677">
    <property type="term" value="F:DNA binding"/>
    <property type="evidence" value="ECO:0007669"/>
    <property type="project" value="InterPro"/>
</dbReference>
<dbReference type="PANTHER" id="PTHR12243">
    <property type="entry name" value="MADF DOMAIN TRANSCRIPTION FACTOR"/>
    <property type="match status" value="1"/>
</dbReference>
<dbReference type="PROSITE" id="PS51029">
    <property type="entry name" value="MADF"/>
    <property type="match status" value="1"/>
</dbReference>
<gene>
    <name evidence="5" type="ORF">PARMNEM_LOCUS4505</name>
</gene>
<dbReference type="SMART" id="SM00595">
    <property type="entry name" value="MADF"/>
    <property type="match status" value="1"/>
</dbReference>
<evidence type="ECO:0008006" key="7">
    <source>
        <dbReference type="Google" id="ProtNLM"/>
    </source>
</evidence>
<dbReference type="InterPro" id="IPR004210">
    <property type="entry name" value="BESS_motif"/>
</dbReference>
<dbReference type="GO" id="GO:0005634">
    <property type="term" value="C:nucleus"/>
    <property type="evidence" value="ECO:0007669"/>
    <property type="project" value="UniProtKB-SubCell"/>
</dbReference>
<accession>A0AAV1KMG9</accession>
<sequence>MNIDTERVISEVHLRPQLWDLSCEHYKDRDAKIKAWLEVCQAITQNYDELSDNEKKLIEKQVRQRWKTARDAYVRSKATLKNIKSGSGGGNIKKYVFFDCMHFLDKNQVVNTEDSILTSQDTVNESRANSEPPTIDTGEGSSSSTSSIQNALPLTFEGLNTSRTNETAASRRKNVYRKRKRIPDEDENFGKEMLNIFKENTKLIQNDDLSFFCSLLPIMQTFTTHQKLLFRSEVLKIAIEISSANSSSEGRPGTSHTSSTMSEH</sequence>
<name>A0AAV1KMG9_9NEOP</name>